<dbReference type="RefSeq" id="WP_203746734.1">
    <property type="nucleotide sequence ID" value="NZ_BONF01000017.1"/>
</dbReference>
<evidence type="ECO:0000313" key="3">
    <source>
        <dbReference type="Proteomes" id="UP000601223"/>
    </source>
</evidence>
<dbReference type="CDD" id="cd16936">
    <property type="entry name" value="HATPase_RsbW-like"/>
    <property type="match status" value="1"/>
</dbReference>
<dbReference type="Proteomes" id="UP000601223">
    <property type="component" value="Unassembled WGS sequence"/>
</dbReference>
<name>A0A8J3JKB9_9ACTN</name>
<sequence>MPAERCRTGTALRLAVADRSSSPPVHRRPDVDGGFRLGLVHRMSRHWGTEPTADGKVVWLEYPLP</sequence>
<organism evidence="2 3">
    <name type="scientific">Catellatospora bangladeshensis</name>
    <dbReference type="NCBI Taxonomy" id="310355"/>
    <lineage>
        <taxon>Bacteria</taxon>
        <taxon>Bacillati</taxon>
        <taxon>Actinomycetota</taxon>
        <taxon>Actinomycetes</taxon>
        <taxon>Micromonosporales</taxon>
        <taxon>Micromonosporaceae</taxon>
        <taxon>Catellatospora</taxon>
    </lineage>
</organism>
<proteinExistence type="predicted"/>
<accession>A0A8J3JKB9</accession>
<comment type="caution">
    <text evidence="2">The sequence shown here is derived from an EMBL/GenBank/DDBJ whole genome shotgun (WGS) entry which is preliminary data.</text>
</comment>
<dbReference type="AlphaFoldDB" id="A0A8J3JKB9"/>
<dbReference type="EMBL" id="BONF01000017">
    <property type="protein sequence ID" value="GIF81997.1"/>
    <property type="molecule type" value="Genomic_DNA"/>
</dbReference>
<evidence type="ECO:0000313" key="2">
    <source>
        <dbReference type="EMBL" id="GIF81997.1"/>
    </source>
</evidence>
<reference evidence="2 3" key="1">
    <citation type="submission" date="2021-01" db="EMBL/GenBank/DDBJ databases">
        <title>Whole genome shotgun sequence of Catellatospora bangladeshensis NBRC 107357.</title>
        <authorList>
            <person name="Komaki H."/>
            <person name="Tamura T."/>
        </authorList>
    </citation>
    <scope>NUCLEOTIDE SEQUENCE [LARGE SCALE GENOMIC DNA]</scope>
    <source>
        <strain evidence="2 3">NBRC 107357</strain>
    </source>
</reference>
<gene>
    <name evidence="2" type="ORF">Cba03nite_33460</name>
</gene>
<dbReference type="Gene3D" id="3.30.565.10">
    <property type="entry name" value="Histidine kinase-like ATPase, C-terminal domain"/>
    <property type="match status" value="1"/>
</dbReference>
<feature type="region of interest" description="Disordered" evidence="1">
    <location>
        <begin position="1"/>
        <end position="29"/>
    </location>
</feature>
<evidence type="ECO:0008006" key="4">
    <source>
        <dbReference type="Google" id="ProtNLM"/>
    </source>
</evidence>
<dbReference type="InterPro" id="IPR036890">
    <property type="entry name" value="HATPase_C_sf"/>
</dbReference>
<evidence type="ECO:0000256" key="1">
    <source>
        <dbReference type="SAM" id="MobiDB-lite"/>
    </source>
</evidence>
<protein>
    <recommendedName>
        <fullName evidence="4">ATP-binding protein</fullName>
    </recommendedName>
</protein>
<keyword evidence="3" id="KW-1185">Reference proteome</keyword>